<gene>
    <name evidence="2" type="ORF">GJR95_15440</name>
</gene>
<feature type="compositionally biased region" description="Polar residues" evidence="1">
    <location>
        <begin position="156"/>
        <end position="165"/>
    </location>
</feature>
<feature type="region of interest" description="Disordered" evidence="1">
    <location>
        <begin position="268"/>
        <end position="321"/>
    </location>
</feature>
<evidence type="ECO:0000313" key="2">
    <source>
        <dbReference type="EMBL" id="QHV96327.1"/>
    </source>
</evidence>
<keyword evidence="3" id="KW-1185">Reference proteome</keyword>
<feature type="region of interest" description="Disordered" evidence="1">
    <location>
        <begin position="156"/>
        <end position="199"/>
    </location>
</feature>
<dbReference type="EMBL" id="CP045997">
    <property type="protein sequence ID" value="QHV96327.1"/>
    <property type="molecule type" value="Genomic_DNA"/>
</dbReference>
<feature type="compositionally biased region" description="Polar residues" evidence="1">
    <location>
        <begin position="273"/>
        <end position="287"/>
    </location>
</feature>
<sequence length="321" mass="36409">MDSLWIDEVIMVLKRTPAEKLLLARICYRAGIMPDGLCRDSNKELSLAIDIHPQTVSDMVRALEKAELITTEIFQKQKNLRTIQPISKILIPYKNKANRYKEKADSHYKEIPYSPSESEQTLSGNSLDPISQILIPYKEFPDSLYKDRELIENQEENSIAASPSTHGREADLNSSENLPEEEKPPNPQPPLSPKKTYGDGTLQKSVKAFIKANPDKYPTGMYVDFLEKWTLLVDHAKNELDIGKEKWRTQDSWTLQTRLENWWPGYQKEQQKNEPATLNPQSTNYSPGQKGAGLAAGATKQLGFIPPGGLRRRGTAERDET</sequence>
<evidence type="ECO:0000256" key="1">
    <source>
        <dbReference type="SAM" id="MobiDB-lite"/>
    </source>
</evidence>
<accession>A0A6P1VX13</accession>
<dbReference type="Proteomes" id="UP000464577">
    <property type="component" value="Chromosome"/>
</dbReference>
<protein>
    <submittedName>
        <fullName evidence="2">Uncharacterized protein</fullName>
    </submittedName>
</protein>
<proteinExistence type="predicted"/>
<evidence type="ECO:0000313" key="3">
    <source>
        <dbReference type="Proteomes" id="UP000464577"/>
    </source>
</evidence>
<reference evidence="2 3" key="1">
    <citation type="submission" date="2019-11" db="EMBL/GenBank/DDBJ databases">
        <title>Spirosoma endbachense sp. nov., isolated from a natural salt meadow.</title>
        <authorList>
            <person name="Rojas J."/>
            <person name="Ambika Manirajan B."/>
            <person name="Ratering S."/>
            <person name="Suarez C."/>
            <person name="Geissler-Plaum R."/>
            <person name="Schnell S."/>
        </authorList>
    </citation>
    <scope>NUCLEOTIDE SEQUENCE [LARGE SCALE GENOMIC DNA]</scope>
    <source>
        <strain evidence="2 3">I-24</strain>
    </source>
</reference>
<name>A0A6P1VX13_9BACT</name>
<dbReference type="AlphaFoldDB" id="A0A6P1VX13"/>
<dbReference type="KEGG" id="senf:GJR95_15440"/>
<dbReference type="RefSeq" id="WP_162386735.1">
    <property type="nucleotide sequence ID" value="NZ_CP045997.1"/>
</dbReference>
<feature type="compositionally biased region" description="Polar residues" evidence="1">
    <location>
        <begin position="115"/>
        <end position="125"/>
    </location>
</feature>
<organism evidence="2 3">
    <name type="scientific">Spirosoma endbachense</name>
    <dbReference type="NCBI Taxonomy" id="2666025"/>
    <lineage>
        <taxon>Bacteria</taxon>
        <taxon>Pseudomonadati</taxon>
        <taxon>Bacteroidota</taxon>
        <taxon>Cytophagia</taxon>
        <taxon>Cytophagales</taxon>
        <taxon>Cytophagaceae</taxon>
        <taxon>Spirosoma</taxon>
    </lineage>
</organism>
<feature type="region of interest" description="Disordered" evidence="1">
    <location>
        <begin position="105"/>
        <end position="125"/>
    </location>
</feature>